<dbReference type="SUPFAM" id="SSF159888">
    <property type="entry name" value="YdhG-like"/>
    <property type="match status" value="1"/>
</dbReference>
<protein>
    <recommendedName>
        <fullName evidence="1">YdhG-like domain-containing protein</fullName>
    </recommendedName>
</protein>
<feature type="domain" description="YdhG-like" evidence="1">
    <location>
        <begin position="16"/>
        <end position="108"/>
    </location>
</feature>
<organism evidence="2 3">
    <name type="scientific">Streptomyces xanthochromogenes</name>
    <dbReference type="NCBI Taxonomy" id="67384"/>
    <lineage>
        <taxon>Bacteria</taxon>
        <taxon>Bacillati</taxon>
        <taxon>Actinomycetota</taxon>
        <taxon>Actinomycetes</taxon>
        <taxon>Kitasatosporales</taxon>
        <taxon>Streptomycetaceae</taxon>
        <taxon>Streptomyces</taxon>
    </lineage>
</organism>
<dbReference type="Pfam" id="PF08818">
    <property type="entry name" value="DUF1801"/>
    <property type="match status" value="1"/>
</dbReference>
<name>A0ABQ2ZK74_9ACTN</name>
<accession>A0ABQ2ZK74</accession>
<dbReference type="Proteomes" id="UP000600946">
    <property type="component" value="Unassembled WGS sequence"/>
</dbReference>
<sequence length="113" mass="12715">MTADVQSYIDEIPPRHRPLFDRVHRLILNAFPRAGISLSYGMPTYQVGERRLHVAAWQHGISVYGWDKGRAAHFISRHPHLVSGKGTIRLRSEDAASLTDDELSDLIRGSLDA</sequence>
<comment type="caution">
    <text evidence="2">The sequence shown here is derived from an EMBL/GenBank/DDBJ whole genome shotgun (WGS) entry which is preliminary data.</text>
</comment>
<keyword evidence="3" id="KW-1185">Reference proteome</keyword>
<evidence type="ECO:0000313" key="3">
    <source>
        <dbReference type="Proteomes" id="UP000600946"/>
    </source>
</evidence>
<gene>
    <name evidence="2" type="ORF">GCM10010326_04220</name>
</gene>
<evidence type="ECO:0000313" key="2">
    <source>
        <dbReference type="EMBL" id="GGY15629.1"/>
    </source>
</evidence>
<evidence type="ECO:0000259" key="1">
    <source>
        <dbReference type="Pfam" id="PF08818"/>
    </source>
</evidence>
<reference evidence="3" key="1">
    <citation type="journal article" date="2019" name="Int. J. Syst. Evol. Microbiol.">
        <title>The Global Catalogue of Microorganisms (GCM) 10K type strain sequencing project: providing services to taxonomists for standard genome sequencing and annotation.</title>
        <authorList>
            <consortium name="The Broad Institute Genomics Platform"/>
            <consortium name="The Broad Institute Genome Sequencing Center for Infectious Disease"/>
            <person name="Wu L."/>
            <person name="Ma J."/>
        </authorList>
    </citation>
    <scope>NUCLEOTIDE SEQUENCE [LARGE SCALE GENOMIC DNA]</scope>
    <source>
        <strain evidence="3">JCM 4594</strain>
    </source>
</reference>
<dbReference type="EMBL" id="BMUU01000001">
    <property type="protein sequence ID" value="GGY15629.1"/>
    <property type="molecule type" value="Genomic_DNA"/>
</dbReference>
<dbReference type="GeneID" id="96288452"/>
<dbReference type="RefSeq" id="WP_161245455.1">
    <property type="nucleotide sequence ID" value="NZ_BMUU01000001.1"/>
</dbReference>
<dbReference type="InterPro" id="IPR014922">
    <property type="entry name" value="YdhG-like"/>
</dbReference>
<proteinExistence type="predicted"/>
<dbReference type="Gene3D" id="3.90.1150.200">
    <property type="match status" value="1"/>
</dbReference>